<proteinExistence type="predicted"/>
<organism evidence="1 2">
    <name type="scientific">Paenibacillus rhizosphaerae</name>
    <dbReference type="NCBI Taxonomy" id="297318"/>
    <lineage>
        <taxon>Bacteria</taxon>
        <taxon>Bacillati</taxon>
        <taxon>Bacillota</taxon>
        <taxon>Bacilli</taxon>
        <taxon>Bacillales</taxon>
        <taxon>Paenibacillaceae</taxon>
        <taxon>Paenibacillus</taxon>
    </lineage>
</organism>
<reference evidence="1 2" key="1">
    <citation type="submission" date="2016-11" db="EMBL/GenBank/DDBJ databases">
        <title>Paenibacillus species isolates.</title>
        <authorList>
            <person name="Beno S.M."/>
        </authorList>
    </citation>
    <scope>NUCLEOTIDE SEQUENCE [LARGE SCALE GENOMIC DNA]</scope>
    <source>
        <strain evidence="1 2">FSL R5-0378</strain>
    </source>
</reference>
<name>A0A1R1DZH1_9BACL</name>
<keyword evidence="2" id="KW-1185">Reference proteome</keyword>
<dbReference type="AlphaFoldDB" id="A0A1R1DZH1"/>
<sequence>MLKSIALSLSILTHAVFGFSISDDTKIQELRKNITFKLFTPSYFDTATNYEIKIPAQIEKNMPEVKDVIINYFDSKGEYVFGVTQIKSFSFEPRGEQVIINGVKGWYEPYLGKEPTGARLKWIQSGTYLELDTINLSKDSLLRIAKSMKIIK</sequence>
<protein>
    <recommendedName>
        <fullName evidence="3">DUF4367 domain-containing protein</fullName>
    </recommendedName>
</protein>
<dbReference type="EMBL" id="MRTP01000024">
    <property type="protein sequence ID" value="OMF45003.1"/>
    <property type="molecule type" value="Genomic_DNA"/>
</dbReference>
<evidence type="ECO:0000313" key="1">
    <source>
        <dbReference type="EMBL" id="OMF45003.1"/>
    </source>
</evidence>
<evidence type="ECO:0008006" key="3">
    <source>
        <dbReference type="Google" id="ProtNLM"/>
    </source>
</evidence>
<accession>A0A1R1DZH1</accession>
<evidence type="ECO:0000313" key="2">
    <source>
        <dbReference type="Proteomes" id="UP000187172"/>
    </source>
</evidence>
<comment type="caution">
    <text evidence="1">The sequence shown here is derived from an EMBL/GenBank/DDBJ whole genome shotgun (WGS) entry which is preliminary data.</text>
</comment>
<dbReference type="RefSeq" id="WP_076176843.1">
    <property type="nucleotide sequence ID" value="NZ_MRTP01000024.1"/>
</dbReference>
<gene>
    <name evidence="1" type="ORF">BK138_34095</name>
</gene>
<dbReference type="Proteomes" id="UP000187172">
    <property type="component" value="Unassembled WGS sequence"/>
</dbReference>